<organism evidence="5 6">
    <name type="scientific">Xanthocytophaga flava</name>
    <dbReference type="NCBI Taxonomy" id="3048013"/>
    <lineage>
        <taxon>Bacteria</taxon>
        <taxon>Pseudomonadati</taxon>
        <taxon>Bacteroidota</taxon>
        <taxon>Cytophagia</taxon>
        <taxon>Cytophagales</taxon>
        <taxon>Rhodocytophagaceae</taxon>
        <taxon>Xanthocytophaga</taxon>
    </lineage>
</organism>
<dbReference type="InterPro" id="IPR025269">
    <property type="entry name" value="SAM-like_dom"/>
</dbReference>
<proteinExistence type="inferred from homology"/>
<comment type="caution">
    <text evidence="5">The sequence shown here is derived from an EMBL/GenBank/DDBJ whole genome shotgun (WGS) entry which is preliminary data.</text>
</comment>
<name>A0ABT7CTL3_9BACT</name>
<keyword evidence="6" id="KW-1185">Reference proteome</keyword>
<dbReference type="Pfam" id="PF00589">
    <property type="entry name" value="Phage_integrase"/>
    <property type="match status" value="1"/>
</dbReference>
<dbReference type="Gene3D" id="1.10.443.10">
    <property type="entry name" value="Intergrase catalytic core"/>
    <property type="match status" value="1"/>
</dbReference>
<evidence type="ECO:0000256" key="3">
    <source>
        <dbReference type="ARBA" id="ARBA00023172"/>
    </source>
</evidence>
<protein>
    <submittedName>
        <fullName evidence="5">Site-specific integrase</fullName>
    </submittedName>
</protein>
<dbReference type="InterPro" id="IPR035386">
    <property type="entry name" value="Arm-DNA-bind_5"/>
</dbReference>
<dbReference type="EMBL" id="JASJOT010000029">
    <property type="protein sequence ID" value="MDJ1497113.1"/>
    <property type="molecule type" value="Genomic_DNA"/>
</dbReference>
<dbReference type="InterPro" id="IPR050090">
    <property type="entry name" value="Tyrosine_recombinase_XerCD"/>
</dbReference>
<accession>A0ABT7CTL3</accession>
<feature type="domain" description="Tyr recombinase" evidence="4">
    <location>
        <begin position="216"/>
        <end position="407"/>
    </location>
</feature>
<gene>
    <name evidence="5" type="ORF">QNI19_29515</name>
</gene>
<evidence type="ECO:0000313" key="6">
    <source>
        <dbReference type="Proteomes" id="UP001228581"/>
    </source>
</evidence>
<keyword evidence="3" id="KW-0233">DNA recombination</keyword>
<comment type="similarity">
    <text evidence="1">Belongs to the 'phage' integrase family.</text>
</comment>
<dbReference type="Proteomes" id="UP001228581">
    <property type="component" value="Unassembled WGS sequence"/>
</dbReference>
<dbReference type="InterPro" id="IPR002104">
    <property type="entry name" value="Integrase_catalytic"/>
</dbReference>
<dbReference type="PROSITE" id="PS51898">
    <property type="entry name" value="TYR_RECOMBINASE"/>
    <property type="match status" value="1"/>
</dbReference>
<keyword evidence="2" id="KW-0238">DNA-binding</keyword>
<dbReference type="RefSeq" id="WP_314002441.1">
    <property type="nucleotide sequence ID" value="NZ_JASJOT010000029.1"/>
</dbReference>
<dbReference type="Gene3D" id="1.10.150.130">
    <property type="match status" value="1"/>
</dbReference>
<evidence type="ECO:0000313" key="5">
    <source>
        <dbReference type="EMBL" id="MDJ1497113.1"/>
    </source>
</evidence>
<dbReference type="InterPro" id="IPR013762">
    <property type="entry name" value="Integrase-like_cat_sf"/>
</dbReference>
<dbReference type="InterPro" id="IPR010998">
    <property type="entry name" value="Integrase_recombinase_N"/>
</dbReference>
<evidence type="ECO:0000259" key="4">
    <source>
        <dbReference type="PROSITE" id="PS51898"/>
    </source>
</evidence>
<dbReference type="InterPro" id="IPR011010">
    <property type="entry name" value="DNA_brk_join_enz"/>
</dbReference>
<evidence type="ECO:0000256" key="1">
    <source>
        <dbReference type="ARBA" id="ARBA00008857"/>
    </source>
</evidence>
<dbReference type="Pfam" id="PF13102">
    <property type="entry name" value="Phage_int_SAM_5"/>
    <property type="match status" value="1"/>
</dbReference>
<dbReference type="PANTHER" id="PTHR30349">
    <property type="entry name" value="PHAGE INTEGRASE-RELATED"/>
    <property type="match status" value="1"/>
</dbReference>
<evidence type="ECO:0000256" key="2">
    <source>
        <dbReference type="ARBA" id="ARBA00023125"/>
    </source>
</evidence>
<dbReference type="SUPFAM" id="SSF56349">
    <property type="entry name" value="DNA breaking-rejoining enzymes"/>
    <property type="match status" value="1"/>
</dbReference>
<reference evidence="5 6" key="1">
    <citation type="submission" date="2023-05" db="EMBL/GenBank/DDBJ databases">
        <authorList>
            <person name="Zhang X."/>
        </authorList>
    </citation>
    <scope>NUCLEOTIDE SEQUENCE [LARGE SCALE GENOMIC DNA]</scope>
    <source>
        <strain evidence="5 6">DM2B3-1</strain>
    </source>
</reference>
<dbReference type="CDD" id="cd01185">
    <property type="entry name" value="INTN1_C_like"/>
    <property type="match status" value="1"/>
</dbReference>
<sequence>MADIKTILFVSKKNKKGQSPVVLRLTHNRQRKYFFHPYHCLEDQWDITAGRFKRTFPDYKRVNDILRTKEQLASDIIRDFERDGIHFDFKAFEIRYLKQDEQANLESYFKSLIEKLNAAKDFGSETTHKNTLSAITRFVDSQKKRSASNFRLQDIDYKFLTDFEHWLRTVRDCKDTTIGIYMRTLRSVVNKAIKEKLLKADSYPFNDYSLSKFNVKTKKRAITKDAIRLIEALELANNTKLQFARDIFLFSYYNRGINLIDIAHLTENNFPDGRLEYIRRKTNQIFSIAIKPQSKEILERYLHTKLHYGKYIFPILDEKIHQTEKQQHTRVKTVNRDINKALKIIAELAGLDGVNLTIYVGRHTYATVLKKAGVSIAIISESLGHRSEGVTHTYLKQFENSELDAADADVL</sequence>
<dbReference type="Pfam" id="PF17293">
    <property type="entry name" value="Arm-DNA-bind_5"/>
    <property type="match status" value="1"/>
</dbReference>
<dbReference type="PANTHER" id="PTHR30349:SF64">
    <property type="entry name" value="PROPHAGE INTEGRASE INTD-RELATED"/>
    <property type="match status" value="1"/>
</dbReference>